<gene>
    <name evidence="1" type="ORF">GSLYS_00013288001</name>
</gene>
<proteinExistence type="predicted"/>
<reference evidence="1 2" key="1">
    <citation type="submission" date="2024-04" db="EMBL/GenBank/DDBJ databases">
        <authorList>
            <consortium name="Genoscope - CEA"/>
            <person name="William W."/>
        </authorList>
    </citation>
    <scope>NUCLEOTIDE SEQUENCE [LARGE SCALE GENOMIC DNA]</scope>
</reference>
<dbReference type="InterPro" id="IPR009003">
    <property type="entry name" value="Peptidase_S1_PA"/>
</dbReference>
<comment type="caution">
    <text evidence="1">The sequence shown here is derived from an EMBL/GenBank/DDBJ whole genome shotgun (WGS) entry which is preliminary data.</text>
</comment>
<feature type="non-terminal residue" evidence="1">
    <location>
        <position position="293"/>
    </location>
</feature>
<sequence>MKAMCSENKKHEASLSFKIDVGPLQSLANCYKNPGHSAFIDAGSFTVADLPVGVQKSAVADALFQLIESLISLTVRVAVSTTSPGRPSFFKNTSTPYPFHDKRGSYEKRLGTGRIQDVEMFTADDRRPCKCPACRKNSTPALEWGTLYVTTARHVVFDQHEAQLSVCRLFFDAPESNGTDVRGEDLRIVDEKVDKCLVLCISHDTSLLQKLSDTLQTYRRMDKKVQKISKKNKASNRTCVIVSHPHGCSKHITFGRWTHSPDGREGGSCFYHTSATCPGSSGAPVYILGSRIG</sequence>
<accession>A0AAV2HZ38</accession>
<evidence type="ECO:0000313" key="2">
    <source>
        <dbReference type="Proteomes" id="UP001497497"/>
    </source>
</evidence>
<dbReference type="SUPFAM" id="SSF50494">
    <property type="entry name" value="Trypsin-like serine proteases"/>
    <property type="match status" value="1"/>
</dbReference>
<dbReference type="EMBL" id="CAXITT010000342">
    <property type="protein sequence ID" value="CAL1539555.1"/>
    <property type="molecule type" value="Genomic_DNA"/>
</dbReference>
<organism evidence="1 2">
    <name type="scientific">Lymnaea stagnalis</name>
    <name type="common">Great pond snail</name>
    <name type="synonym">Helix stagnalis</name>
    <dbReference type="NCBI Taxonomy" id="6523"/>
    <lineage>
        <taxon>Eukaryota</taxon>
        <taxon>Metazoa</taxon>
        <taxon>Spiralia</taxon>
        <taxon>Lophotrochozoa</taxon>
        <taxon>Mollusca</taxon>
        <taxon>Gastropoda</taxon>
        <taxon>Heterobranchia</taxon>
        <taxon>Euthyneura</taxon>
        <taxon>Panpulmonata</taxon>
        <taxon>Hygrophila</taxon>
        <taxon>Lymnaeoidea</taxon>
        <taxon>Lymnaeidae</taxon>
        <taxon>Lymnaea</taxon>
    </lineage>
</organism>
<dbReference type="Pfam" id="PF13365">
    <property type="entry name" value="Trypsin_2"/>
    <property type="match status" value="1"/>
</dbReference>
<name>A0AAV2HZ38_LYMST</name>
<evidence type="ECO:0000313" key="1">
    <source>
        <dbReference type="EMBL" id="CAL1539555.1"/>
    </source>
</evidence>
<protein>
    <submittedName>
        <fullName evidence="1">Uncharacterized protein</fullName>
    </submittedName>
</protein>
<dbReference type="Proteomes" id="UP001497497">
    <property type="component" value="Unassembled WGS sequence"/>
</dbReference>
<keyword evidence="2" id="KW-1185">Reference proteome</keyword>
<dbReference type="AlphaFoldDB" id="A0AAV2HZ38"/>